<dbReference type="OrthoDB" id="432970at2759"/>
<reference evidence="6 7" key="1">
    <citation type="submission" date="2015-04" db="EMBL/GenBank/DDBJ databases">
        <title>Complete genome sequence of Schizopora paradoxa KUC8140, a cosmopolitan wood degrader in East Asia.</title>
        <authorList>
            <consortium name="DOE Joint Genome Institute"/>
            <person name="Min B."/>
            <person name="Park H."/>
            <person name="Jang Y."/>
            <person name="Kim J.-J."/>
            <person name="Kim K.H."/>
            <person name="Pangilinan J."/>
            <person name="Lipzen A."/>
            <person name="Riley R."/>
            <person name="Grigoriev I.V."/>
            <person name="Spatafora J.W."/>
            <person name="Choi I.-G."/>
        </authorList>
    </citation>
    <scope>NUCLEOTIDE SEQUENCE [LARGE SCALE GENOMIC DNA]</scope>
    <source>
        <strain evidence="6 7">KUC8140</strain>
    </source>
</reference>
<feature type="domain" description="MYND-type" evidence="5">
    <location>
        <begin position="31"/>
        <end position="71"/>
    </location>
</feature>
<dbReference type="SUPFAM" id="SSF144232">
    <property type="entry name" value="HIT/MYND zinc finger-like"/>
    <property type="match status" value="1"/>
</dbReference>
<evidence type="ECO:0000259" key="5">
    <source>
        <dbReference type="PROSITE" id="PS50865"/>
    </source>
</evidence>
<evidence type="ECO:0000256" key="1">
    <source>
        <dbReference type="ARBA" id="ARBA00022723"/>
    </source>
</evidence>
<keyword evidence="7" id="KW-1185">Reference proteome</keyword>
<proteinExistence type="predicted"/>
<keyword evidence="3" id="KW-0862">Zinc</keyword>
<evidence type="ECO:0000256" key="2">
    <source>
        <dbReference type="ARBA" id="ARBA00022771"/>
    </source>
</evidence>
<organism evidence="6 7">
    <name type="scientific">Schizopora paradoxa</name>
    <dbReference type="NCBI Taxonomy" id="27342"/>
    <lineage>
        <taxon>Eukaryota</taxon>
        <taxon>Fungi</taxon>
        <taxon>Dikarya</taxon>
        <taxon>Basidiomycota</taxon>
        <taxon>Agaricomycotina</taxon>
        <taxon>Agaricomycetes</taxon>
        <taxon>Hymenochaetales</taxon>
        <taxon>Schizoporaceae</taxon>
        <taxon>Schizopora</taxon>
    </lineage>
</organism>
<keyword evidence="1" id="KW-0479">Metal-binding</keyword>
<keyword evidence="2 4" id="KW-0863">Zinc-finger</keyword>
<dbReference type="InterPro" id="IPR002893">
    <property type="entry name" value="Znf_MYND"/>
</dbReference>
<dbReference type="InParanoid" id="A0A0H2S2S2"/>
<dbReference type="GO" id="GO:0008270">
    <property type="term" value="F:zinc ion binding"/>
    <property type="evidence" value="ECO:0007669"/>
    <property type="project" value="UniProtKB-KW"/>
</dbReference>
<name>A0A0H2S2S2_9AGAM</name>
<dbReference type="AlphaFoldDB" id="A0A0H2S2S2"/>
<dbReference type="Gene3D" id="6.10.140.2220">
    <property type="match status" value="1"/>
</dbReference>
<sequence length="256" mass="29579">MEWKRFEALLIEQAFIFEFFEHGYAPERGCCASCGKVAERKCFLKCAGCQSILYCAKSCQKLDWSRHRLTCKKVDNESREYLRENGIKISRRLVTLQLNRYWSSIVSLAQKHRIPPNRLGVQVFHDVAPFRIKVFDCQNVGKKIYDFDLRPIEPLIANEVIKERTKGRPCLMLVINHFGGVNVSYIVYLEEHLDPFAKKASQSQCGALVDEDGVLLFPGAGDIVGLFINKAHQYSDYNWRKFWGEKPFVYLVAEAK</sequence>
<dbReference type="Pfam" id="PF01753">
    <property type="entry name" value="zf-MYND"/>
    <property type="match status" value="1"/>
</dbReference>
<feature type="non-terminal residue" evidence="6">
    <location>
        <position position="256"/>
    </location>
</feature>
<evidence type="ECO:0000256" key="3">
    <source>
        <dbReference type="ARBA" id="ARBA00022833"/>
    </source>
</evidence>
<evidence type="ECO:0000256" key="4">
    <source>
        <dbReference type="PROSITE-ProRule" id="PRU00134"/>
    </source>
</evidence>
<evidence type="ECO:0000313" key="6">
    <source>
        <dbReference type="EMBL" id="KLO16048.1"/>
    </source>
</evidence>
<evidence type="ECO:0000313" key="7">
    <source>
        <dbReference type="Proteomes" id="UP000053477"/>
    </source>
</evidence>
<gene>
    <name evidence="6" type="ORF">SCHPADRAFT_926815</name>
</gene>
<protein>
    <recommendedName>
        <fullName evidence="5">MYND-type domain-containing protein</fullName>
    </recommendedName>
</protein>
<accession>A0A0H2S2S2</accession>
<dbReference type="EMBL" id="KQ085921">
    <property type="protein sequence ID" value="KLO16048.1"/>
    <property type="molecule type" value="Genomic_DNA"/>
</dbReference>
<dbReference type="PROSITE" id="PS50865">
    <property type="entry name" value="ZF_MYND_2"/>
    <property type="match status" value="1"/>
</dbReference>
<dbReference type="Proteomes" id="UP000053477">
    <property type="component" value="Unassembled WGS sequence"/>
</dbReference>